<accession>A0A1R3L6M0</accession>
<keyword evidence="2" id="KW-1185">Reference proteome</keyword>
<evidence type="ECO:0000313" key="1">
    <source>
        <dbReference type="EMBL" id="ONK55260.1"/>
    </source>
</evidence>
<gene>
    <name evidence="1" type="ORF">A4U43_UnF5780</name>
</gene>
<proteinExistence type="predicted"/>
<reference evidence="2" key="1">
    <citation type="journal article" date="2017" name="Nat. Commun.">
        <title>The asparagus genome sheds light on the origin and evolution of a young Y chromosome.</title>
        <authorList>
            <person name="Harkess A."/>
            <person name="Zhou J."/>
            <person name="Xu C."/>
            <person name="Bowers J.E."/>
            <person name="Van der Hulst R."/>
            <person name="Ayyampalayam S."/>
            <person name="Mercati F."/>
            <person name="Riccardi P."/>
            <person name="McKain M.R."/>
            <person name="Kakrana A."/>
            <person name="Tang H."/>
            <person name="Ray J."/>
            <person name="Groenendijk J."/>
            <person name="Arikit S."/>
            <person name="Mathioni S.M."/>
            <person name="Nakano M."/>
            <person name="Shan H."/>
            <person name="Telgmann-Rauber A."/>
            <person name="Kanno A."/>
            <person name="Yue Z."/>
            <person name="Chen H."/>
            <person name="Li W."/>
            <person name="Chen Y."/>
            <person name="Xu X."/>
            <person name="Zhang Y."/>
            <person name="Luo S."/>
            <person name="Chen H."/>
            <person name="Gao J."/>
            <person name="Mao Z."/>
            <person name="Pires J.C."/>
            <person name="Luo M."/>
            <person name="Kudrna D."/>
            <person name="Wing R.A."/>
            <person name="Meyers B.C."/>
            <person name="Yi K."/>
            <person name="Kong H."/>
            <person name="Lavrijsen P."/>
            <person name="Sunseri F."/>
            <person name="Falavigna A."/>
            <person name="Ye Y."/>
            <person name="Leebens-Mack J.H."/>
            <person name="Chen G."/>
        </authorList>
    </citation>
    <scope>NUCLEOTIDE SEQUENCE [LARGE SCALE GENOMIC DNA]</scope>
    <source>
        <strain evidence="2">cv. DH0086</strain>
    </source>
</reference>
<dbReference type="Gramene" id="ONK55260">
    <property type="protein sequence ID" value="ONK55260"/>
    <property type="gene ID" value="A4U43_UnF5780"/>
</dbReference>
<protein>
    <submittedName>
        <fullName evidence="1">Uncharacterized protein</fullName>
    </submittedName>
</protein>
<name>A0A1R3L6M0_ASPOF</name>
<sequence>MDCVKSIVGIIKDPVMDIYTTLRDYEMTVENAVDLMHRLAHVRVEMDERISRAEVPGIKRRTLRAVRWLNDIKKLEDESLMTIDFPLATTFLELKA</sequence>
<dbReference type="Proteomes" id="UP000243459">
    <property type="component" value="Unassembled WGS sequence"/>
</dbReference>
<dbReference type="EMBL" id="KV863624">
    <property type="protein sequence ID" value="ONK55260.1"/>
    <property type="molecule type" value="Genomic_DNA"/>
</dbReference>
<organism evidence="1 2">
    <name type="scientific">Asparagus officinalis</name>
    <name type="common">Garden asparagus</name>
    <dbReference type="NCBI Taxonomy" id="4686"/>
    <lineage>
        <taxon>Eukaryota</taxon>
        <taxon>Viridiplantae</taxon>
        <taxon>Streptophyta</taxon>
        <taxon>Embryophyta</taxon>
        <taxon>Tracheophyta</taxon>
        <taxon>Spermatophyta</taxon>
        <taxon>Magnoliopsida</taxon>
        <taxon>Liliopsida</taxon>
        <taxon>Asparagales</taxon>
        <taxon>Asparagaceae</taxon>
        <taxon>Asparagoideae</taxon>
        <taxon>Asparagus</taxon>
    </lineage>
</organism>
<evidence type="ECO:0000313" key="2">
    <source>
        <dbReference type="Proteomes" id="UP000243459"/>
    </source>
</evidence>
<dbReference type="AlphaFoldDB" id="A0A1R3L6M0"/>